<organism evidence="1 2">
    <name type="scientific">Papaver somniferum</name>
    <name type="common">Opium poppy</name>
    <dbReference type="NCBI Taxonomy" id="3469"/>
    <lineage>
        <taxon>Eukaryota</taxon>
        <taxon>Viridiplantae</taxon>
        <taxon>Streptophyta</taxon>
        <taxon>Embryophyta</taxon>
        <taxon>Tracheophyta</taxon>
        <taxon>Spermatophyta</taxon>
        <taxon>Magnoliopsida</taxon>
        <taxon>Ranunculales</taxon>
        <taxon>Papaveraceae</taxon>
        <taxon>Papaveroideae</taxon>
        <taxon>Papaver</taxon>
    </lineage>
</organism>
<dbReference type="AlphaFoldDB" id="A0A4Y7JXK7"/>
<accession>A0A4Y7JXK7</accession>
<keyword evidence="2" id="KW-1185">Reference proteome</keyword>
<dbReference type="Gramene" id="RZC64445">
    <property type="protein sequence ID" value="RZC64445"/>
    <property type="gene ID" value="C5167_008136"/>
</dbReference>
<dbReference type="EMBL" id="CM010720">
    <property type="protein sequence ID" value="RZC64445.1"/>
    <property type="molecule type" value="Genomic_DNA"/>
</dbReference>
<gene>
    <name evidence="1" type="ORF">C5167_008136</name>
</gene>
<sequence length="94" mass="11212">MEEEDEEEECYFEFYLFRKMKSEAFFITHEPNRSCDEGIHFLLLCHLMDTTEKVDPGIELNCRQSWMECGVVAFCWNVRTAVMRLAQLLFVSFP</sequence>
<protein>
    <submittedName>
        <fullName evidence="1">Uncharacterized protein</fullName>
    </submittedName>
</protein>
<reference evidence="1 2" key="1">
    <citation type="journal article" date="2018" name="Science">
        <title>The opium poppy genome and morphinan production.</title>
        <authorList>
            <person name="Guo L."/>
            <person name="Winzer T."/>
            <person name="Yang X."/>
            <person name="Li Y."/>
            <person name="Ning Z."/>
            <person name="He Z."/>
            <person name="Teodor R."/>
            <person name="Lu Y."/>
            <person name="Bowser T.A."/>
            <person name="Graham I.A."/>
            <person name="Ye K."/>
        </authorList>
    </citation>
    <scope>NUCLEOTIDE SEQUENCE [LARGE SCALE GENOMIC DNA]</scope>
    <source>
        <strain evidence="2">cv. HN1</strain>
        <tissue evidence="1">Leaves</tissue>
    </source>
</reference>
<dbReference type="Proteomes" id="UP000316621">
    <property type="component" value="Chromosome 6"/>
</dbReference>
<evidence type="ECO:0000313" key="1">
    <source>
        <dbReference type="EMBL" id="RZC64445.1"/>
    </source>
</evidence>
<proteinExistence type="predicted"/>
<evidence type="ECO:0000313" key="2">
    <source>
        <dbReference type="Proteomes" id="UP000316621"/>
    </source>
</evidence>
<name>A0A4Y7JXK7_PAPSO</name>